<feature type="signal peptide" evidence="2">
    <location>
        <begin position="1"/>
        <end position="26"/>
    </location>
</feature>
<dbReference type="Proteomes" id="UP000037507">
    <property type="component" value="Unassembled WGS sequence"/>
</dbReference>
<keyword evidence="2" id="KW-0732">Signal</keyword>
<dbReference type="AlphaFoldDB" id="A0A2T7UFK1"/>
<dbReference type="CDD" id="cd13578">
    <property type="entry name" value="PBP2_Bug27"/>
    <property type="match status" value="1"/>
</dbReference>
<evidence type="ECO:0000256" key="1">
    <source>
        <dbReference type="ARBA" id="ARBA00006987"/>
    </source>
</evidence>
<dbReference type="EMBL" id="LFYT02000005">
    <property type="protein sequence ID" value="PVE43477.1"/>
    <property type="molecule type" value="Genomic_DNA"/>
</dbReference>
<evidence type="ECO:0000256" key="2">
    <source>
        <dbReference type="SAM" id="SignalP"/>
    </source>
</evidence>
<gene>
    <name evidence="3" type="ORF">H663_005550</name>
</gene>
<comment type="similarity">
    <text evidence="1">Belongs to the UPF0065 (bug) family.</text>
</comment>
<protein>
    <submittedName>
        <fullName evidence="3">ABC transporter substrate-binding protein</fullName>
    </submittedName>
</protein>
<dbReference type="SUPFAM" id="SSF53850">
    <property type="entry name" value="Periplasmic binding protein-like II"/>
    <property type="match status" value="1"/>
</dbReference>
<reference evidence="3" key="1">
    <citation type="submission" date="2017-04" db="EMBL/GenBank/DDBJ databases">
        <title>Unexpected and diverse lifestyles within the genus Limnohabitans.</title>
        <authorList>
            <person name="Kasalicky V."/>
            <person name="Mehrshad M."/>
            <person name="Andrei S.-A."/>
            <person name="Salcher M."/>
            <person name="Kratochvilova H."/>
            <person name="Simek K."/>
            <person name="Ghai R."/>
        </authorList>
    </citation>
    <scope>NUCLEOTIDE SEQUENCE [LARGE SCALE GENOMIC DNA]</scope>
    <source>
        <strain evidence="3">II-D5</strain>
    </source>
</reference>
<comment type="caution">
    <text evidence="3">The sequence shown here is derived from an EMBL/GenBank/DDBJ whole genome shotgun (WGS) entry which is preliminary data.</text>
</comment>
<keyword evidence="4" id="KW-1185">Reference proteome</keyword>
<dbReference type="STRING" id="1293045.H663_03490"/>
<dbReference type="PANTHER" id="PTHR42928">
    <property type="entry name" value="TRICARBOXYLATE-BINDING PROTEIN"/>
    <property type="match status" value="1"/>
</dbReference>
<dbReference type="Gene3D" id="3.40.190.150">
    <property type="entry name" value="Bordetella uptake gene, domain 1"/>
    <property type="match status" value="1"/>
</dbReference>
<dbReference type="RefSeq" id="WP_053169895.1">
    <property type="nucleotide sequence ID" value="NZ_LFYT02000005.1"/>
</dbReference>
<feature type="chain" id="PRO_5015638212" evidence="2">
    <location>
        <begin position="27"/>
        <end position="326"/>
    </location>
</feature>
<dbReference type="PROSITE" id="PS51318">
    <property type="entry name" value="TAT"/>
    <property type="match status" value="1"/>
</dbReference>
<accession>A0A2T7UFK1</accession>
<dbReference type="InterPro" id="IPR005064">
    <property type="entry name" value="BUG"/>
</dbReference>
<evidence type="ECO:0000313" key="4">
    <source>
        <dbReference type="Proteomes" id="UP000037507"/>
    </source>
</evidence>
<name>A0A2T7UFK1_9BURK</name>
<dbReference type="InterPro" id="IPR042100">
    <property type="entry name" value="Bug_dom1"/>
</dbReference>
<proteinExistence type="inferred from homology"/>
<evidence type="ECO:0000313" key="3">
    <source>
        <dbReference type="EMBL" id="PVE43477.1"/>
    </source>
</evidence>
<dbReference type="Gene3D" id="3.40.190.10">
    <property type="entry name" value="Periplasmic binding protein-like II"/>
    <property type="match status" value="1"/>
</dbReference>
<organism evidence="3 4">
    <name type="scientific">Limnohabitans planktonicus II-D5</name>
    <dbReference type="NCBI Taxonomy" id="1293045"/>
    <lineage>
        <taxon>Bacteria</taxon>
        <taxon>Pseudomonadati</taxon>
        <taxon>Pseudomonadota</taxon>
        <taxon>Betaproteobacteria</taxon>
        <taxon>Burkholderiales</taxon>
        <taxon>Comamonadaceae</taxon>
        <taxon>Limnohabitans</taxon>
    </lineage>
</organism>
<dbReference type="InterPro" id="IPR006311">
    <property type="entry name" value="TAT_signal"/>
</dbReference>
<dbReference type="PIRSF" id="PIRSF017082">
    <property type="entry name" value="YflP"/>
    <property type="match status" value="1"/>
</dbReference>
<dbReference type="OrthoDB" id="8678477at2"/>
<dbReference type="PANTHER" id="PTHR42928:SF5">
    <property type="entry name" value="BLR1237 PROTEIN"/>
    <property type="match status" value="1"/>
</dbReference>
<dbReference type="Pfam" id="PF03401">
    <property type="entry name" value="TctC"/>
    <property type="match status" value="1"/>
</dbReference>
<sequence length="326" mass="34385">MNTRRLTLHALASAAAVSAAPTLALAQSLADYPSKPIRYIVPFPPGGLTDVMARMIALSVGTSLKQSVLVDNRAGASANLGADMAAKATPDGYTWLAVTLAHAVNQSLFSNLPYSLEKNLAPVAHLATSPLVLVVNESNPAKTLADFLTQARAKRLNAGSSGNGTPPHLGLELLAHSAKIEVTHIPYKGGAPSLNDLLGSQLDFIVSNMPECAPFVKSGKLRALAVTSGKRHPLLPDVPTFAESGLAGVELENWTGLMMPIDTPKAIVEKVSAEAIRAVKTKEVNERVAAIGFTPTGLGRAEFGEIIKKDVARWREIVKIRNIQAG</sequence>